<protein>
    <submittedName>
        <fullName evidence="1">CRISPR-associated protein Cas7/Csh2 domain-containing protein</fullName>
    </submittedName>
</protein>
<name>A0A975GGV6_9BACT</name>
<accession>A0A975GGV6</accession>
<dbReference type="NCBIfam" id="TIGR02590">
    <property type="entry name" value="cas_Csh2"/>
    <property type="match status" value="1"/>
</dbReference>
<gene>
    <name evidence="1" type="ORF">dnl_30730</name>
</gene>
<dbReference type="EMBL" id="CP061799">
    <property type="protein sequence ID" value="QTA80760.1"/>
    <property type="molecule type" value="Genomic_DNA"/>
</dbReference>
<dbReference type="InterPro" id="IPR006482">
    <property type="entry name" value="Cas7_Csh2/Csh2"/>
</dbReference>
<proteinExistence type="predicted"/>
<evidence type="ECO:0000313" key="1">
    <source>
        <dbReference type="EMBL" id="QTA80760.1"/>
    </source>
</evidence>
<dbReference type="RefSeq" id="WP_207692337.1">
    <property type="nucleotide sequence ID" value="NZ_CP061799.1"/>
</dbReference>
<dbReference type="AlphaFoldDB" id="A0A975GGV6"/>
<dbReference type="Pfam" id="PF05107">
    <property type="entry name" value="Cas_Cas7"/>
    <property type="match status" value="1"/>
</dbReference>
<sequence length="320" mass="36525">MTQVNTLSGRREFLFLYDIKMGNPNGDPDENRPRVLPDGTHYVTDVRLKRFVRDFFKMKGHNILVDNIEGKTTNLTGRVIDYLKKNEKKEANGSELVNILLNAFVDARLFGSSFAFKKGKIEGKDWEPKTEPKTLTGAVQFNMGEVLHDAEEVDILGTSVFGSGEDKTQGTFTSYYGLRYALIGFSGVANEHSAKISKLSDEDYDKMLTALWQGIRSAGNTRTKLGQIPRLLISIEYKSGEEFQFGRLHDYVKLISFSGKNEKNWASPDDYVVDLGKIITRIEEQKEKIEQIQYDVSPDIRFAQEMPKEWKKLKIEDKKI</sequence>
<dbReference type="InterPro" id="IPR013419">
    <property type="entry name" value="CRISPR-assoc_prot_Cas7/Csh2"/>
</dbReference>
<reference evidence="1" key="1">
    <citation type="journal article" date="2021" name="Microb. Physiol.">
        <title>Proteogenomic Insights into the Physiology of Marine, Sulfate-Reducing, Filamentous Desulfonema limicola and Desulfonema magnum.</title>
        <authorList>
            <person name="Schnaars V."/>
            <person name="Wohlbrand L."/>
            <person name="Scheve S."/>
            <person name="Hinrichs C."/>
            <person name="Reinhardt R."/>
            <person name="Rabus R."/>
        </authorList>
    </citation>
    <scope>NUCLEOTIDE SEQUENCE</scope>
    <source>
        <strain evidence="1">5ac10</strain>
    </source>
</reference>
<evidence type="ECO:0000313" key="2">
    <source>
        <dbReference type="Proteomes" id="UP000663720"/>
    </source>
</evidence>
<dbReference type="KEGG" id="dli:dnl_30730"/>
<dbReference type="Proteomes" id="UP000663720">
    <property type="component" value="Chromosome"/>
</dbReference>
<dbReference type="NCBIfam" id="TIGR01595">
    <property type="entry name" value="cas_CT1132"/>
    <property type="match status" value="1"/>
</dbReference>
<dbReference type="GO" id="GO:0043571">
    <property type="term" value="P:maintenance of CRISPR repeat elements"/>
    <property type="evidence" value="ECO:0007669"/>
    <property type="project" value="InterPro"/>
</dbReference>
<organism evidence="1 2">
    <name type="scientific">Desulfonema limicola</name>
    <dbReference type="NCBI Taxonomy" id="45656"/>
    <lineage>
        <taxon>Bacteria</taxon>
        <taxon>Pseudomonadati</taxon>
        <taxon>Thermodesulfobacteriota</taxon>
        <taxon>Desulfobacteria</taxon>
        <taxon>Desulfobacterales</taxon>
        <taxon>Desulfococcaceae</taxon>
        <taxon>Desulfonema</taxon>
    </lineage>
</organism>
<keyword evidence="2" id="KW-1185">Reference proteome</keyword>